<name>A0ABN7VA10_GIGMA</name>
<comment type="caution">
    <text evidence="1">The sequence shown here is derived from an EMBL/GenBank/DDBJ whole genome shotgun (WGS) entry which is preliminary data.</text>
</comment>
<gene>
    <name evidence="1" type="ORF">GMARGA_LOCUS16185</name>
</gene>
<keyword evidence="2" id="KW-1185">Reference proteome</keyword>
<evidence type="ECO:0000313" key="1">
    <source>
        <dbReference type="EMBL" id="CAG8749085.1"/>
    </source>
</evidence>
<evidence type="ECO:0000313" key="2">
    <source>
        <dbReference type="Proteomes" id="UP000789901"/>
    </source>
</evidence>
<reference evidence="1 2" key="1">
    <citation type="submission" date="2021-06" db="EMBL/GenBank/DDBJ databases">
        <authorList>
            <person name="Kallberg Y."/>
            <person name="Tangrot J."/>
            <person name="Rosling A."/>
        </authorList>
    </citation>
    <scope>NUCLEOTIDE SEQUENCE [LARGE SCALE GENOMIC DNA]</scope>
    <source>
        <strain evidence="1 2">120-4 pot B 10/14</strain>
    </source>
</reference>
<organism evidence="1 2">
    <name type="scientific">Gigaspora margarita</name>
    <dbReference type="NCBI Taxonomy" id="4874"/>
    <lineage>
        <taxon>Eukaryota</taxon>
        <taxon>Fungi</taxon>
        <taxon>Fungi incertae sedis</taxon>
        <taxon>Mucoromycota</taxon>
        <taxon>Glomeromycotina</taxon>
        <taxon>Glomeromycetes</taxon>
        <taxon>Diversisporales</taxon>
        <taxon>Gigasporaceae</taxon>
        <taxon>Gigaspora</taxon>
    </lineage>
</organism>
<feature type="non-terminal residue" evidence="1">
    <location>
        <position position="258"/>
    </location>
</feature>
<accession>A0ABN7VA10</accession>
<sequence length="258" mass="29828">MSTVIKSSEVSSLLAIEVPYDNYFVLIAYERWSLSHYVATIRENYKYAVKDKAYHCFYKALERFAGDPDTAKEICDMSNTLIKERRADKITSKICRDLLKPFEPVPRKVEDLKVLINAPLACKLPVSANIHERRIQKFTYLDATDRDCQLASHISYILGEAIPWRFKEDSKSEDMLHMPLDLLITNTLELFKESVGIPLSIDRNKSDSGYTTKGYFRPDFVCRIKEALIFKGEEKSSHVSIKTAEKELKEKFNRIDPQ</sequence>
<dbReference type="EMBL" id="CAJVQB010011611">
    <property type="protein sequence ID" value="CAG8749085.1"/>
    <property type="molecule type" value="Genomic_DNA"/>
</dbReference>
<protein>
    <submittedName>
        <fullName evidence="1">2360_t:CDS:1</fullName>
    </submittedName>
</protein>
<proteinExistence type="predicted"/>
<dbReference type="Proteomes" id="UP000789901">
    <property type="component" value="Unassembled WGS sequence"/>
</dbReference>